<dbReference type="AlphaFoldDB" id="A0A8E2DEZ8"/>
<sequence length="164" mass="17705">MQTPLFILAAFVSLFSHALAACAVSLPQFELLFSGPLIIGPTDIVNGSYGSRLNVALLSGNLSDPSGKLAAKLVPNTNVENGIVAADGIYFPNGRLTYQWEVDGKFAFIEAHGVGEVFVAHMDYMHLETDSETWSFLNSRFLFANVTWASKTSNSPTVDVFGLV</sequence>
<evidence type="ECO:0000256" key="1">
    <source>
        <dbReference type="SAM" id="SignalP"/>
    </source>
</evidence>
<accession>A0A8E2DEZ8</accession>
<organism evidence="2 3">
    <name type="scientific">Obba rivulosa</name>
    <dbReference type="NCBI Taxonomy" id="1052685"/>
    <lineage>
        <taxon>Eukaryota</taxon>
        <taxon>Fungi</taxon>
        <taxon>Dikarya</taxon>
        <taxon>Basidiomycota</taxon>
        <taxon>Agaricomycotina</taxon>
        <taxon>Agaricomycetes</taxon>
        <taxon>Polyporales</taxon>
        <taxon>Gelatoporiaceae</taxon>
        <taxon>Obba</taxon>
    </lineage>
</organism>
<dbReference type="EMBL" id="KV722699">
    <property type="protein sequence ID" value="OCH84252.1"/>
    <property type="molecule type" value="Genomic_DNA"/>
</dbReference>
<dbReference type="OrthoDB" id="2749676at2759"/>
<keyword evidence="1" id="KW-0732">Signal</keyword>
<feature type="chain" id="PRO_5034441438" evidence="1">
    <location>
        <begin position="21"/>
        <end position="164"/>
    </location>
</feature>
<evidence type="ECO:0000313" key="2">
    <source>
        <dbReference type="EMBL" id="OCH84252.1"/>
    </source>
</evidence>
<name>A0A8E2DEZ8_9APHY</name>
<gene>
    <name evidence="2" type="ORF">OBBRIDRAFT_799248</name>
</gene>
<feature type="signal peptide" evidence="1">
    <location>
        <begin position="1"/>
        <end position="20"/>
    </location>
</feature>
<evidence type="ECO:0000313" key="3">
    <source>
        <dbReference type="Proteomes" id="UP000250043"/>
    </source>
</evidence>
<protein>
    <submittedName>
        <fullName evidence="2">Uncharacterized protein</fullName>
    </submittedName>
</protein>
<keyword evidence="3" id="KW-1185">Reference proteome</keyword>
<proteinExistence type="predicted"/>
<reference evidence="2 3" key="1">
    <citation type="submission" date="2016-07" db="EMBL/GenBank/DDBJ databases">
        <title>Draft genome of the white-rot fungus Obba rivulosa 3A-2.</title>
        <authorList>
            <consortium name="DOE Joint Genome Institute"/>
            <person name="Miettinen O."/>
            <person name="Riley R."/>
            <person name="Acob R."/>
            <person name="Barry K."/>
            <person name="Cullen D."/>
            <person name="De Vries R."/>
            <person name="Hainaut M."/>
            <person name="Hatakka A."/>
            <person name="Henrissat B."/>
            <person name="Hilden K."/>
            <person name="Kuo R."/>
            <person name="Labutti K."/>
            <person name="Lipzen A."/>
            <person name="Makela M.R."/>
            <person name="Sandor L."/>
            <person name="Spatafora J.W."/>
            <person name="Grigoriev I.V."/>
            <person name="Hibbett D.S."/>
        </authorList>
    </citation>
    <scope>NUCLEOTIDE SEQUENCE [LARGE SCALE GENOMIC DNA]</scope>
    <source>
        <strain evidence="2 3">3A-2</strain>
    </source>
</reference>
<dbReference type="Proteomes" id="UP000250043">
    <property type="component" value="Unassembled WGS sequence"/>
</dbReference>